<reference evidence="2" key="1">
    <citation type="journal article" date="2021" name="Syst. Appl. Microbiol.">
        <title>Roseomonas hellenica sp. nov., isolated from roots of wild-growing Alkanna tinctoria.</title>
        <authorList>
            <person name="Rat A."/>
            <person name="Naranjo H.D."/>
            <person name="Lebbe L."/>
            <person name="Cnockaert M."/>
            <person name="Krigas N."/>
            <person name="Grigoriadou K."/>
            <person name="Maloupa E."/>
            <person name="Willems A."/>
        </authorList>
    </citation>
    <scope>NUCLEOTIDE SEQUENCE [LARGE SCALE GENOMIC DNA]</scope>
    <source>
        <strain evidence="2">LMG 31523</strain>
    </source>
</reference>
<accession>A0ABS5EVP1</accession>
<organism evidence="1 2">
    <name type="scientific">Plastoroseomonas hellenica</name>
    <dbReference type="NCBI Taxonomy" id="2687306"/>
    <lineage>
        <taxon>Bacteria</taxon>
        <taxon>Pseudomonadati</taxon>
        <taxon>Pseudomonadota</taxon>
        <taxon>Alphaproteobacteria</taxon>
        <taxon>Acetobacterales</taxon>
        <taxon>Acetobacteraceae</taxon>
        <taxon>Plastoroseomonas</taxon>
    </lineage>
</organism>
<name>A0ABS5EVP1_9PROT</name>
<dbReference type="RefSeq" id="WP_211851965.1">
    <property type="nucleotide sequence ID" value="NZ_JAAGBB010000008.1"/>
</dbReference>
<dbReference type="EMBL" id="JAAGBB010000008">
    <property type="protein sequence ID" value="MBR0664362.1"/>
    <property type="molecule type" value="Genomic_DNA"/>
</dbReference>
<comment type="caution">
    <text evidence="1">The sequence shown here is derived from an EMBL/GenBank/DDBJ whole genome shotgun (WGS) entry which is preliminary data.</text>
</comment>
<evidence type="ECO:0000313" key="1">
    <source>
        <dbReference type="EMBL" id="MBR0664362.1"/>
    </source>
</evidence>
<dbReference type="Proteomes" id="UP001196870">
    <property type="component" value="Unassembled WGS sequence"/>
</dbReference>
<keyword evidence="2" id="KW-1185">Reference proteome</keyword>
<sequence>MPASQERAPVHTDWLRNTLTVSGPVEAMASFREAAAGSGVIPWRYDLERMQEDWFLGLAAPPDGERAISLQGARILAWRLRDAVAVNQQRAMARMATDRRCPFDLHRLLPIPPLILELGPDEPEAQAWLRAHWGTTRGLRHVRELPAAGDRRRRRMGEMRVEFWSADWSPWQALLRLRHASPSLTFDLVPDYASAGDA</sequence>
<gene>
    <name evidence="1" type="ORF">GXW71_08335</name>
</gene>
<protein>
    <submittedName>
        <fullName evidence="1">Uncharacterized protein</fullName>
    </submittedName>
</protein>
<proteinExistence type="predicted"/>
<evidence type="ECO:0000313" key="2">
    <source>
        <dbReference type="Proteomes" id="UP001196870"/>
    </source>
</evidence>